<evidence type="ECO:0000313" key="2">
    <source>
        <dbReference type="EMBL" id="AJP71558.1"/>
    </source>
</evidence>
<feature type="transmembrane region" description="Helical" evidence="1">
    <location>
        <begin position="43"/>
        <end position="62"/>
    </location>
</feature>
<organism evidence="2 3">
    <name type="scientific">Sphingomonas hengshuiensis</name>
    <dbReference type="NCBI Taxonomy" id="1609977"/>
    <lineage>
        <taxon>Bacteria</taxon>
        <taxon>Pseudomonadati</taxon>
        <taxon>Pseudomonadota</taxon>
        <taxon>Alphaproteobacteria</taxon>
        <taxon>Sphingomonadales</taxon>
        <taxon>Sphingomonadaceae</taxon>
        <taxon>Sphingomonas</taxon>
    </lineage>
</organism>
<keyword evidence="1" id="KW-0812">Transmembrane</keyword>
<feature type="transmembrane region" description="Helical" evidence="1">
    <location>
        <begin position="20"/>
        <end position="36"/>
    </location>
</feature>
<reference evidence="2 3" key="2">
    <citation type="submission" date="2015-02" db="EMBL/GenBank/DDBJ databases">
        <title>The complete genome of Sphingomonas hengshuiensis sp. WHSC-8 isolated from soil of Hengshui Lake.</title>
        <authorList>
            <person name="Wei S."/>
            <person name="Guo J."/>
            <person name="Su C."/>
            <person name="Wu R."/>
            <person name="Zhang Z."/>
            <person name="Liang K."/>
            <person name="Li H."/>
            <person name="Wang T."/>
            <person name="Liu H."/>
            <person name="Zhang C."/>
            <person name="Li Z."/>
            <person name="Wang Q."/>
            <person name="Meng J."/>
        </authorList>
    </citation>
    <scope>NUCLEOTIDE SEQUENCE [LARGE SCALE GENOMIC DNA]</scope>
    <source>
        <strain evidence="2 3">WHSC-8</strain>
    </source>
</reference>
<name>A0A7U4J7A8_9SPHN</name>
<dbReference type="AlphaFoldDB" id="A0A7U4J7A8"/>
<keyword evidence="3" id="KW-1185">Reference proteome</keyword>
<dbReference type="Proteomes" id="UP000032300">
    <property type="component" value="Chromosome"/>
</dbReference>
<sequence length="161" mass="17490">MNAPLVFYPNASAVQTRRMLAVAGGAAALALLWMALRSGNDPLGWKLGCAVAATLCACLAGACHRAAQRVADARRNGEPQLVIDDFGISLRGDLRWRPTRIPWSRIRTISAVPDDKGVSIILQGKLRPYGSHVDVRLEDGVDVDGLEERLARFTPRLPTLH</sequence>
<dbReference type="EMBL" id="CP010836">
    <property type="protein sequence ID" value="AJP71558.1"/>
    <property type="molecule type" value="Genomic_DNA"/>
</dbReference>
<evidence type="ECO:0000256" key="1">
    <source>
        <dbReference type="SAM" id="Phobius"/>
    </source>
</evidence>
<dbReference type="KEGG" id="sphi:TS85_06845"/>
<reference evidence="2 3" key="1">
    <citation type="journal article" date="2015" name="Int. J. Syst. Evol. Microbiol.">
        <title>Sphingomonas hengshuiensis sp. nov., isolated from lake wetland.</title>
        <authorList>
            <person name="Wei S."/>
            <person name="Wang T."/>
            <person name="Liu H."/>
            <person name="Zhang C."/>
            <person name="Guo J."/>
            <person name="Wang Q."/>
            <person name="Liang K."/>
            <person name="Zhang Z."/>
        </authorList>
    </citation>
    <scope>NUCLEOTIDE SEQUENCE [LARGE SCALE GENOMIC DNA]</scope>
    <source>
        <strain evidence="2 3">WHSC-8</strain>
    </source>
</reference>
<proteinExistence type="predicted"/>
<gene>
    <name evidence="2" type="ORF">TS85_06845</name>
</gene>
<keyword evidence="1" id="KW-1133">Transmembrane helix</keyword>
<accession>A0A7U4J7A8</accession>
<keyword evidence="1" id="KW-0472">Membrane</keyword>
<dbReference type="OrthoDB" id="9931100at2"/>
<dbReference type="RefSeq" id="WP_044331236.1">
    <property type="nucleotide sequence ID" value="NZ_CP010836.1"/>
</dbReference>
<evidence type="ECO:0000313" key="3">
    <source>
        <dbReference type="Proteomes" id="UP000032300"/>
    </source>
</evidence>
<protein>
    <submittedName>
        <fullName evidence="2">Uncharacterized protein</fullName>
    </submittedName>
</protein>